<accession>A0ABW3REN5</accession>
<reference evidence="4" key="1">
    <citation type="journal article" date="2019" name="Int. J. Syst. Evol. Microbiol.">
        <title>The Global Catalogue of Microorganisms (GCM) 10K type strain sequencing project: providing services to taxonomists for standard genome sequencing and annotation.</title>
        <authorList>
            <consortium name="The Broad Institute Genomics Platform"/>
            <consortium name="The Broad Institute Genome Sequencing Center for Infectious Disease"/>
            <person name="Wu L."/>
            <person name="Ma J."/>
        </authorList>
    </citation>
    <scope>NUCLEOTIDE SEQUENCE [LARGE SCALE GENOMIC DNA]</scope>
    <source>
        <strain evidence="4">CCUG 63246</strain>
    </source>
</reference>
<evidence type="ECO:0000256" key="1">
    <source>
        <dbReference type="ARBA" id="ARBA00023239"/>
    </source>
</evidence>
<dbReference type="Pfam" id="PF04909">
    <property type="entry name" value="Amidohydro_2"/>
    <property type="match status" value="1"/>
</dbReference>
<dbReference type="InterPro" id="IPR006680">
    <property type="entry name" value="Amidohydro-rel"/>
</dbReference>
<dbReference type="InterPro" id="IPR032466">
    <property type="entry name" value="Metal_Hydrolase"/>
</dbReference>
<dbReference type="PANTHER" id="PTHR21240:SF28">
    <property type="entry name" value="ISO-OROTATE DECARBOXYLASE (EUROFUNG)"/>
    <property type="match status" value="1"/>
</dbReference>
<dbReference type="EMBL" id="JBHTLJ010000004">
    <property type="protein sequence ID" value="MFD1163506.1"/>
    <property type="molecule type" value="Genomic_DNA"/>
</dbReference>
<evidence type="ECO:0000313" key="4">
    <source>
        <dbReference type="Proteomes" id="UP001597163"/>
    </source>
</evidence>
<dbReference type="PANTHER" id="PTHR21240">
    <property type="entry name" value="2-AMINO-3-CARBOXYLMUCONATE-6-SEMIALDEHYDE DECARBOXYLASE"/>
    <property type="match status" value="1"/>
</dbReference>
<evidence type="ECO:0000259" key="2">
    <source>
        <dbReference type="Pfam" id="PF04909"/>
    </source>
</evidence>
<gene>
    <name evidence="3" type="ORF">ACFQ2E_13830</name>
</gene>
<feature type="domain" description="Amidohydrolase-related" evidence="2">
    <location>
        <begin position="132"/>
        <end position="303"/>
    </location>
</feature>
<dbReference type="Gene3D" id="3.20.20.140">
    <property type="entry name" value="Metal-dependent hydrolases"/>
    <property type="match status" value="1"/>
</dbReference>
<evidence type="ECO:0000313" key="3">
    <source>
        <dbReference type="EMBL" id="MFD1163506.1"/>
    </source>
</evidence>
<dbReference type="RefSeq" id="WP_311941176.1">
    <property type="nucleotide sequence ID" value="NZ_JAVSCK010000004.1"/>
</dbReference>
<proteinExistence type="predicted"/>
<organism evidence="3 4">
    <name type="scientific">Hwangdonia seohaensis</name>
    <dbReference type="NCBI Taxonomy" id="1240727"/>
    <lineage>
        <taxon>Bacteria</taxon>
        <taxon>Pseudomonadati</taxon>
        <taxon>Bacteroidota</taxon>
        <taxon>Flavobacteriia</taxon>
        <taxon>Flavobacteriales</taxon>
        <taxon>Flavobacteriaceae</taxon>
        <taxon>Hwangdonia</taxon>
    </lineage>
</organism>
<name>A0ABW3REN5_9FLAO</name>
<keyword evidence="4" id="KW-1185">Reference proteome</keyword>
<keyword evidence="1" id="KW-0456">Lyase</keyword>
<comment type="caution">
    <text evidence="3">The sequence shown here is derived from an EMBL/GenBank/DDBJ whole genome shotgun (WGS) entry which is preliminary data.</text>
</comment>
<dbReference type="PROSITE" id="PS51257">
    <property type="entry name" value="PROKAR_LIPOPROTEIN"/>
    <property type="match status" value="1"/>
</dbReference>
<dbReference type="InterPro" id="IPR032465">
    <property type="entry name" value="ACMSD"/>
</dbReference>
<dbReference type="SUPFAM" id="SSF51556">
    <property type="entry name" value="Metallo-dependent hydrolases"/>
    <property type="match status" value="1"/>
</dbReference>
<protein>
    <submittedName>
        <fullName evidence="3">Amidohydrolase family protein</fullName>
    </submittedName>
</protein>
<sequence length="315" mass="35824">MNSLKLYLGAIFILACTYTESQTNEIGNANTAYHGPKIDMHAHAFEKMFFGGVDYENPLTGKKHIASSSIEKQREETFQQYKKHHVVKAMVSQGELWKSYAPELVLIGNNHKNSIEELRKRHAEGNLDILAEIAPSYDGLLPTDESLEPYYDLAEELNIPMGYHMYPGGPPGGAYFAYPKTRAHQGKPLQFEDILLAHPKMKFFIMHAGWPYLEDMKALMYAHPQVYVEVGVIAWALPRKEFHDFLKGLIDAGQGKKIMFGTDQMIWPETITDCVEAINSADFLTLEQKADIFYNNAAEFLGLPEEEIKKHKTDY</sequence>
<dbReference type="Proteomes" id="UP001597163">
    <property type="component" value="Unassembled WGS sequence"/>
</dbReference>